<organism evidence="2 3">
    <name type="scientific">Bradyrhizobium zhanjiangense</name>
    <dbReference type="NCBI Taxonomy" id="1325107"/>
    <lineage>
        <taxon>Bacteria</taxon>
        <taxon>Pseudomonadati</taxon>
        <taxon>Pseudomonadota</taxon>
        <taxon>Alphaproteobacteria</taxon>
        <taxon>Hyphomicrobiales</taxon>
        <taxon>Nitrobacteraceae</taxon>
        <taxon>Bradyrhizobium</taxon>
    </lineage>
</organism>
<dbReference type="Pfam" id="PF13274">
    <property type="entry name" value="SocA_Panacea"/>
    <property type="match status" value="1"/>
</dbReference>
<gene>
    <name evidence="2" type="ORF">EAS62_23670</name>
</gene>
<reference evidence="2 3" key="1">
    <citation type="submission" date="2018-10" db="EMBL/GenBank/DDBJ databases">
        <title>Bradyrhizobium sp. nov., isolated from effective nodules of peanut in China.</title>
        <authorList>
            <person name="Li Y."/>
        </authorList>
    </citation>
    <scope>NUCLEOTIDE SEQUENCE [LARGE SCALE GENOMIC DNA]</scope>
    <source>
        <strain evidence="2 3">CCBAU 51781</strain>
    </source>
</reference>
<feature type="domain" description="Antitoxin SocA-like Panacea" evidence="1">
    <location>
        <begin position="33"/>
        <end position="126"/>
    </location>
</feature>
<dbReference type="EMBL" id="RDRA01000014">
    <property type="protein sequence ID" value="RXG91489.1"/>
    <property type="molecule type" value="Genomic_DNA"/>
</dbReference>
<sequence>MDVPKLYQPNQIARYFLAKADDEIGDQISNLKLQKLCYYAQGVAVAARKEPFFRTAIEAWAHGPVVPELYQFYRDHGANGIPAPADLRLDDYDAADRMILDDVFDYYGQYSAWRLREMTHQEPPWKEAYERGMNHVISIDALRDYFSAEVAADYAQKYEQISRR</sequence>
<evidence type="ECO:0000313" key="2">
    <source>
        <dbReference type="EMBL" id="RXG91489.1"/>
    </source>
</evidence>
<keyword evidence="3" id="KW-1185">Reference proteome</keyword>
<accession>A0ABY0DFK1</accession>
<protein>
    <submittedName>
        <fullName evidence="2">DUF4065 domain-containing protein</fullName>
    </submittedName>
</protein>
<dbReference type="Proteomes" id="UP000289946">
    <property type="component" value="Unassembled WGS sequence"/>
</dbReference>
<name>A0ABY0DFK1_9BRAD</name>
<dbReference type="InterPro" id="IPR025272">
    <property type="entry name" value="SocA_Panacea"/>
</dbReference>
<evidence type="ECO:0000259" key="1">
    <source>
        <dbReference type="Pfam" id="PF13274"/>
    </source>
</evidence>
<evidence type="ECO:0000313" key="3">
    <source>
        <dbReference type="Proteomes" id="UP000289946"/>
    </source>
</evidence>
<proteinExistence type="predicted"/>
<comment type="caution">
    <text evidence="2">The sequence shown here is derived from an EMBL/GenBank/DDBJ whole genome shotgun (WGS) entry which is preliminary data.</text>
</comment>